<dbReference type="GO" id="GO:0006979">
    <property type="term" value="P:response to oxidative stress"/>
    <property type="evidence" value="ECO:0007669"/>
    <property type="project" value="InterPro"/>
</dbReference>
<dbReference type="AlphaFoldDB" id="A0A8S1ZRM1"/>
<protein>
    <recommendedName>
        <fullName evidence="4">peroxidase</fullName>
        <ecNumber evidence="4">1.11.1.7</ecNumber>
    </recommendedName>
</protein>
<evidence type="ECO:0000256" key="8">
    <source>
        <dbReference type="ARBA" id="ARBA00022723"/>
    </source>
</evidence>
<keyword evidence="6" id="KW-0575">Peroxidase</keyword>
<dbReference type="PROSITE" id="PS00435">
    <property type="entry name" value="PEROXIDASE_1"/>
    <property type="match status" value="1"/>
</dbReference>
<evidence type="ECO:0000259" key="15">
    <source>
        <dbReference type="PROSITE" id="PS50873"/>
    </source>
</evidence>
<dbReference type="SUPFAM" id="SSF48113">
    <property type="entry name" value="Heme-dependent peroxidases"/>
    <property type="match status" value="3"/>
</dbReference>
<evidence type="ECO:0000313" key="17">
    <source>
        <dbReference type="Proteomes" id="UP000682877"/>
    </source>
</evidence>
<dbReference type="PANTHER" id="PTHR31235">
    <property type="entry name" value="PEROXIDASE 25-RELATED"/>
    <property type="match status" value="1"/>
</dbReference>
<keyword evidence="10" id="KW-0560">Oxidoreductase</keyword>
<organism evidence="16 17">
    <name type="scientific">Arabidopsis arenosa</name>
    <name type="common">Sand rock-cress</name>
    <name type="synonym">Cardaminopsis arenosa</name>
    <dbReference type="NCBI Taxonomy" id="38785"/>
    <lineage>
        <taxon>Eukaryota</taxon>
        <taxon>Viridiplantae</taxon>
        <taxon>Streptophyta</taxon>
        <taxon>Embryophyta</taxon>
        <taxon>Tracheophyta</taxon>
        <taxon>Spermatophyta</taxon>
        <taxon>Magnoliopsida</taxon>
        <taxon>eudicotyledons</taxon>
        <taxon>Gunneridae</taxon>
        <taxon>Pentapetalae</taxon>
        <taxon>rosids</taxon>
        <taxon>malvids</taxon>
        <taxon>Brassicales</taxon>
        <taxon>Brassicaceae</taxon>
        <taxon>Camelineae</taxon>
        <taxon>Arabidopsis</taxon>
    </lineage>
</organism>
<keyword evidence="11 13" id="KW-0408">Iron</keyword>
<dbReference type="InterPro" id="IPR000823">
    <property type="entry name" value="Peroxidase_pln"/>
</dbReference>
<feature type="domain" description="Plant heme peroxidase family profile" evidence="15">
    <location>
        <begin position="223"/>
        <end position="376"/>
    </location>
</feature>
<evidence type="ECO:0000256" key="14">
    <source>
        <dbReference type="SAM" id="Phobius"/>
    </source>
</evidence>
<feature type="domain" description="Plant heme peroxidase family profile" evidence="15">
    <location>
        <begin position="59"/>
        <end position="218"/>
    </location>
</feature>
<feature type="binding site" description="axial binding residue" evidence="13">
    <location>
        <position position="347"/>
    </location>
    <ligand>
        <name>heme b</name>
        <dbReference type="ChEBI" id="CHEBI:60344"/>
    </ligand>
    <ligandPart>
        <name>Fe</name>
        <dbReference type="ChEBI" id="CHEBI:18248"/>
    </ligandPart>
</feature>
<evidence type="ECO:0000256" key="2">
    <source>
        <dbReference type="ARBA" id="ARBA00004116"/>
    </source>
</evidence>
<evidence type="ECO:0000256" key="5">
    <source>
        <dbReference type="ARBA" id="ARBA00022525"/>
    </source>
</evidence>
<feature type="binding site" evidence="12">
    <location>
        <position position="317"/>
    </location>
    <ligand>
        <name>substrate</name>
    </ligand>
</feature>
<evidence type="ECO:0000256" key="3">
    <source>
        <dbReference type="ARBA" id="ARBA00006873"/>
    </source>
</evidence>
<dbReference type="InterPro" id="IPR019793">
    <property type="entry name" value="Peroxidases_heam-ligand_BS"/>
</dbReference>
<evidence type="ECO:0000256" key="11">
    <source>
        <dbReference type="ARBA" id="ARBA00023004"/>
    </source>
</evidence>
<dbReference type="PROSITE" id="PS50873">
    <property type="entry name" value="PEROXIDASE_4"/>
    <property type="match status" value="3"/>
</dbReference>
<keyword evidence="14" id="KW-0472">Membrane</keyword>
<keyword evidence="5" id="KW-0964">Secreted</keyword>
<evidence type="ECO:0000256" key="7">
    <source>
        <dbReference type="ARBA" id="ARBA00022617"/>
    </source>
</evidence>
<dbReference type="Proteomes" id="UP000682877">
    <property type="component" value="Chromosome 3"/>
</dbReference>
<evidence type="ECO:0000256" key="13">
    <source>
        <dbReference type="PIRSR" id="PIRSR600823-3"/>
    </source>
</evidence>
<feature type="transmembrane region" description="Helical" evidence="14">
    <location>
        <begin position="561"/>
        <end position="582"/>
    </location>
</feature>
<dbReference type="GO" id="GO:0140825">
    <property type="term" value="F:lactoperoxidase activity"/>
    <property type="evidence" value="ECO:0007669"/>
    <property type="project" value="UniProtKB-EC"/>
</dbReference>
<dbReference type="Gene3D" id="1.10.420.10">
    <property type="entry name" value="Peroxidase, domain 2"/>
    <property type="match status" value="2"/>
</dbReference>
<comment type="subcellular location">
    <subcellularLocation>
        <location evidence="2">Vacuole</location>
    </subcellularLocation>
</comment>
<keyword evidence="14" id="KW-1133">Transmembrane helix</keyword>
<evidence type="ECO:0000256" key="10">
    <source>
        <dbReference type="ARBA" id="ARBA00023002"/>
    </source>
</evidence>
<evidence type="ECO:0000256" key="4">
    <source>
        <dbReference type="ARBA" id="ARBA00012313"/>
    </source>
</evidence>
<evidence type="ECO:0000256" key="1">
    <source>
        <dbReference type="ARBA" id="ARBA00000189"/>
    </source>
</evidence>
<evidence type="ECO:0000313" key="16">
    <source>
        <dbReference type="EMBL" id="CAE5965686.1"/>
    </source>
</evidence>
<feature type="domain" description="Plant heme peroxidase family profile" evidence="15">
    <location>
        <begin position="381"/>
        <end position="635"/>
    </location>
</feature>
<accession>A0A8S1ZRM1</accession>
<dbReference type="Pfam" id="PF00141">
    <property type="entry name" value="peroxidase"/>
    <property type="match status" value="2"/>
</dbReference>
<evidence type="ECO:0000256" key="12">
    <source>
        <dbReference type="PIRSR" id="PIRSR600823-2"/>
    </source>
</evidence>
<evidence type="ECO:0000256" key="6">
    <source>
        <dbReference type="ARBA" id="ARBA00022559"/>
    </source>
</evidence>
<dbReference type="GO" id="GO:0005773">
    <property type="term" value="C:vacuole"/>
    <property type="evidence" value="ECO:0007669"/>
    <property type="project" value="UniProtKB-SubCell"/>
</dbReference>
<proteinExistence type="inferred from homology"/>
<dbReference type="EMBL" id="LR999453">
    <property type="protein sequence ID" value="CAE5965686.1"/>
    <property type="molecule type" value="Genomic_DNA"/>
</dbReference>
<comment type="cofactor">
    <cofactor evidence="13">
        <name>Ca(2+)</name>
        <dbReference type="ChEBI" id="CHEBI:29108"/>
    </cofactor>
    <text evidence="13">Binds 2 calcium ions per subunit.</text>
</comment>
<keyword evidence="17" id="KW-1185">Reference proteome</keyword>
<comment type="catalytic activity">
    <reaction evidence="1">
        <text>2 a phenolic donor + H2O2 = 2 a phenolic radical donor + 2 H2O</text>
        <dbReference type="Rhea" id="RHEA:56136"/>
        <dbReference type="ChEBI" id="CHEBI:15377"/>
        <dbReference type="ChEBI" id="CHEBI:16240"/>
        <dbReference type="ChEBI" id="CHEBI:139520"/>
        <dbReference type="ChEBI" id="CHEBI:139521"/>
        <dbReference type="EC" id="1.11.1.7"/>
    </reaction>
</comment>
<keyword evidence="13" id="KW-0106">Calcium</keyword>
<keyword evidence="9" id="KW-0732">Signal</keyword>
<dbReference type="Gene3D" id="1.10.520.10">
    <property type="match status" value="2"/>
</dbReference>
<dbReference type="InterPro" id="IPR010255">
    <property type="entry name" value="Haem_peroxidase_sf"/>
</dbReference>
<comment type="cofactor">
    <cofactor evidence="13">
        <name>heme b</name>
        <dbReference type="ChEBI" id="CHEBI:60344"/>
    </cofactor>
    <text evidence="13">Binds 1 heme b (iron(II)-protoporphyrin IX) group per subunit.</text>
</comment>
<keyword evidence="14" id="KW-0812">Transmembrane</keyword>
<dbReference type="InterPro" id="IPR002016">
    <property type="entry name" value="Haem_peroxidase"/>
</dbReference>
<gene>
    <name evidence="16" type="ORF">AARE701A_LOCUS6005</name>
</gene>
<feature type="transmembrane region" description="Helical" evidence="14">
    <location>
        <begin position="21"/>
        <end position="39"/>
    </location>
</feature>
<evidence type="ECO:0000256" key="9">
    <source>
        <dbReference type="ARBA" id="ARBA00022729"/>
    </source>
</evidence>
<sequence>MKEAILAAKARKFVLLIDRDCVFDFIGLCFIFFVLSRNLQKHAASPKIYTELEDACLGVVSCSSLVLGAREAGLLGFADETLSTENNASPNLSLKGFDVIDAIKSEREYVSTGGLSCAELPVFLELPLFPAREAALVAGTRVYRLVTVRKFSAVAFKLPAPQATLFLLLASAASRVFSERETVILSGAHSLGIKHCTFFENSLYNFSGTGKPDTELEDACLGVVSCSSLVLGAREAGLLGFADETLSTENNASPNLSLKGFDVIDAIKSEREYVSPGGLYCAELPRCPAREAALVAGTRVYRLVTVRKFSAVAFKLPAPQATLSLLLASAASRVFSERETVILSGAHSLGIKHCTFFENSLYNFSGTGKPDTELEDACLGVVSCSSLVLGAREAGLLGFADETLSTENNASPNLSLKGFDVIDAIKSEREYVSPGGLYCAELPRCPAREAALVAGPRVTVRKDSAVTVRKDNAVAFKLPAPLSSLSLLLATASSKGSSKLTILVLILWFTTKTVDGKFEQYPDVPSDHPNYVFFNQFLKELRAQNAQSPINIYTGAEKTNYLSIFWAVLAASGMLGVGYVWIKFQRWLSSDLRDMNAFSKHLDEKINEAALKLDEMGRYAEETRNIAADTNSQIRDLREEMRAGFARVADRGDQELILDILYHVCSQIGVDVQPLAGRGGDIRPVAHGGRILTITQGIRSVLPAATRSRIFGRQH</sequence>
<keyword evidence="7" id="KW-0349">Heme</keyword>
<dbReference type="GO" id="GO:0046872">
    <property type="term" value="F:metal ion binding"/>
    <property type="evidence" value="ECO:0007669"/>
    <property type="project" value="UniProtKB-KW"/>
</dbReference>
<name>A0A8S1ZRM1_ARAAE</name>
<dbReference type="GO" id="GO:0020037">
    <property type="term" value="F:heme binding"/>
    <property type="evidence" value="ECO:0007669"/>
    <property type="project" value="InterPro"/>
</dbReference>
<keyword evidence="8 13" id="KW-0479">Metal-binding</keyword>
<reference evidence="16" key="1">
    <citation type="submission" date="2021-01" db="EMBL/GenBank/DDBJ databases">
        <authorList>
            <person name="Bezrukov I."/>
        </authorList>
    </citation>
    <scope>NUCLEOTIDE SEQUENCE</scope>
</reference>
<feature type="binding site" evidence="13">
    <location>
        <position position="249"/>
    </location>
    <ligand>
        <name>Ca(2+)</name>
        <dbReference type="ChEBI" id="CHEBI:29108"/>
        <label>1</label>
    </ligand>
</feature>
<comment type="similarity">
    <text evidence="3">Belongs to the peroxidase family. Ascorbate peroxidase subfamily.</text>
</comment>
<dbReference type="EC" id="1.11.1.7" evidence="4"/>